<evidence type="ECO:0000256" key="2">
    <source>
        <dbReference type="ARBA" id="ARBA00005297"/>
    </source>
</evidence>
<dbReference type="SUPFAM" id="SSF56322">
    <property type="entry name" value="ADC synthase"/>
    <property type="match status" value="1"/>
</dbReference>
<reference evidence="7 8" key="1">
    <citation type="journal article" date="2008" name="Proc. Natl. Acad. Sci. U.S.A.">
        <title>Niche adaptation and genome expansion in the chlorophyll d-producing cyanobacterium Acaryochloris marina.</title>
        <authorList>
            <person name="Swingley W.D."/>
            <person name="Chen M."/>
            <person name="Cheung P.C."/>
            <person name="Conrad A.L."/>
            <person name="Dejesa L.C."/>
            <person name="Hao J."/>
            <person name="Honchak B.M."/>
            <person name="Karbach L.E."/>
            <person name="Kurdoglu A."/>
            <person name="Lahiri S."/>
            <person name="Mastrian S.D."/>
            <person name="Miyashita H."/>
            <person name="Page L."/>
            <person name="Ramakrishna P."/>
            <person name="Satoh S."/>
            <person name="Sattley W.M."/>
            <person name="Shimada Y."/>
            <person name="Taylor H.L."/>
            <person name="Tomo T."/>
            <person name="Tsuchiya T."/>
            <person name="Wang Z.T."/>
            <person name="Raymond J."/>
            <person name="Mimuro M."/>
            <person name="Blankenship R.E."/>
            <person name="Touchman J.W."/>
        </authorList>
    </citation>
    <scope>NUCLEOTIDE SEQUENCE [LARGE SCALE GENOMIC DNA]</scope>
    <source>
        <strain evidence="8">MBIC 11017</strain>
    </source>
</reference>
<dbReference type="GO" id="GO:0008909">
    <property type="term" value="F:isochorismate synthase activity"/>
    <property type="evidence" value="ECO:0007669"/>
    <property type="project" value="UniProtKB-EC"/>
</dbReference>
<evidence type="ECO:0000256" key="5">
    <source>
        <dbReference type="ARBA" id="ARBA00041564"/>
    </source>
</evidence>
<dbReference type="PANTHER" id="PTHR42839">
    <property type="entry name" value="ISOCHORISMATE SYNTHASE ENTC"/>
    <property type="match status" value="1"/>
</dbReference>
<dbReference type="InterPro" id="IPR015890">
    <property type="entry name" value="Chorismate_C"/>
</dbReference>
<comment type="similarity">
    <text evidence="2">Belongs to the isochorismate synthase family.</text>
</comment>
<dbReference type="PANTHER" id="PTHR42839:SF2">
    <property type="entry name" value="ISOCHORISMATE SYNTHASE ENTC"/>
    <property type="match status" value="1"/>
</dbReference>
<dbReference type="Gene3D" id="3.60.120.10">
    <property type="entry name" value="Anthranilate synthase"/>
    <property type="match status" value="1"/>
</dbReference>
<dbReference type="Pfam" id="PF00425">
    <property type="entry name" value="Chorismate_bind"/>
    <property type="match status" value="1"/>
</dbReference>
<evidence type="ECO:0000256" key="3">
    <source>
        <dbReference type="ARBA" id="ARBA00012824"/>
    </source>
</evidence>
<dbReference type="AlphaFoldDB" id="B0C1Y2"/>
<gene>
    <name evidence="7" type="ordered locus">AM1_1109</name>
</gene>
<evidence type="ECO:0000313" key="8">
    <source>
        <dbReference type="Proteomes" id="UP000000268"/>
    </source>
</evidence>
<dbReference type="NCBIfam" id="TIGR00543">
    <property type="entry name" value="isochor_syn"/>
    <property type="match status" value="1"/>
</dbReference>
<evidence type="ECO:0000256" key="4">
    <source>
        <dbReference type="ARBA" id="ARBA00023235"/>
    </source>
</evidence>
<keyword evidence="4" id="KW-0413">Isomerase</keyword>
<feature type="domain" description="Chorismate-utilising enzyme C-terminal" evidence="6">
    <location>
        <begin position="168"/>
        <end position="421"/>
    </location>
</feature>
<dbReference type="STRING" id="329726.AM1_1109"/>
<dbReference type="EC" id="5.4.4.2" evidence="3"/>
<dbReference type="KEGG" id="amr:AM1_1109"/>
<sequence length="430" mass="47766">MELPKLDPLAALDLLQQADHPYFYWEKQSQRTAIAATEPLLHLQIDGTQRFTQAQHFICTSLVDTVSAGALHLPFAGAHFFCSFTFFDHTNQEQAFFPAASVFLPRWQVACVQDQAVLVANAVIDTDTVLEPLARNIWERWQLLQTPRRCPSPRSQASQFYPQLTNADAFTTAVADTLGLIKANKLQKLVLAHTLDVKTPQPLDLCHALGTLRERYPECYVFAVSNGQGQSFIGASPERLIELHDHHLVTDALAGSAPRGLSHEEDQALGNQLLSSKKDGHEHRVVLDFIRDSLWELGITPQVTSLPHLLQLPNIQHLRTLITAEVPQHLHLLEILAALHPTPAVAGMSREVAQQQIHKQETFERHLYAAPLGWIDYQGNGEFTVGIRSALINGSQARLYAGAGIVAGSDPQRELAEIQLKLHTLLDALL</sequence>
<evidence type="ECO:0000259" key="6">
    <source>
        <dbReference type="Pfam" id="PF00425"/>
    </source>
</evidence>
<evidence type="ECO:0000313" key="7">
    <source>
        <dbReference type="EMBL" id="ABW26148.1"/>
    </source>
</evidence>
<comment type="catalytic activity">
    <reaction evidence="1">
        <text>chorismate = isochorismate</text>
        <dbReference type="Rhea" id="RHEA:18985"/>
        <dbReference type="ChEBI" id="CHEBI:29748"/>
        <dbReference type="ChEBI" id="CHEBI:29780"/>
        <dbReference type="EC" id="5.4.4.2"/>
    </reaction>
</comment>
<protein>
    <recommendedName>
        <fullName evidence="3">isochorismate synthase</fullName>
        <ecNumber evidence="3">5.4.4.2</ecNumber>
    </recommendedName>
    <alternativeName>
        <fullName evidence="5">Isochorismate mutase</fullName>
    </alternativeName>
</protein>
<dbReference type="eggNOG" id="COG1169">
    <property type="taxonomic scope" value="Bacteria"/>
</dbReference>
<proteinExistence type="inferred from homology"/>
<dbReference type="InterPro" id="IPR004561">
    <property type="entry name" value="IsoChor_synthase"/>
</dbReference>
<keyword evidence="8" id="KW-1185">Reference proteome</keyword>
<evidence type="ECO:0000256" key="1">
    <source>
        <dbReference type="ARBA" id="ARBA00000799"/>
    </source>
</evidence>
<dbReference type="Proteomes" id="UP000000268">
    <property type="component" value="Chromosome"/>
</dbReference>
<accession>B0C1Y2</accession>
<dbReference type="HOGENOM" id="CLU_006493_8_4_3"/>
<name>B0C1Y2_ACAM1</name>
<dbReference type="InterPro" id="IPR005801">
    <property type="entry name" value="ADC_synthase"/>
</dbReference>
<dbReference type="EMBL" id="CP000828">
    <property type="protein sequence ID" value="ABW26148.1"/>
    <property type="molecule type" value="Genomic_DNA"/>
</dbReference>
<organism evidence="7 8">
    <name type="scientific">Acaryochloris marina (strain MBIC 11017)</name>
    <dbReference type="NCBI Taxonomy" id="329726"/>
    <lineage>
        <taxon>Bacteria</taxon>
        <taxon>Bacillati</taxon>
        <taxon>Cyanobacteriota</taxon>
        <taxon>Cyanophyceae</taxon>
        <taxon>Acaryochloridales</taxon>
        <taxon>Acaryochloridaceae</taxon>
        <taxon>Acaryochloris</taxon>
    </lineage>
</organism>